<keyword evidence="6" id="KW-0406">Ion transport</keyword>
<dbReference type="InterPro" id="IPR023171">
    <property type="entry name" value="Na/H_antiporter_dom_sf"/>
</dbReference>
<feature type="transmembrane region" description="Helical" evidence="6">
    <location>
        <begin position="20"/>
        <end position="41"/>
    </location>
</feature>
<feature type="transmembrane region" description="Helical" evidence="6">
    <location>
        <begin position="264"/>
        <end position="285"/>
    </location>
</feature>
<dbReference type="Proteomes" id="UP000184387">
    <property type="component" value="Unassembled WGS sequence"/>
</dbReference>
<feature type="transmembrane region" description="Helical" evidence="6">
    <location>
        <begin position="159"/>
        <end position="178"/>
    </location>
</feature>
<feature type="transmembrane region" description="Helical" evidence="6">
    <location>
        <begin position="338"/>
        <end position="359"/>
    </location>
</feature>
<dbReference type="NCBIfam" id="TIGR00773">
    <property type="entry name" value="NhaA"/>
    <property type="match status" value="1"/>
</dbReference>
<dbReference type="GO" id="GO:0005886">
    <property type="term" value="C:plasma membrane"/>
    <property type="evidence" value="ECO:0007669"/>
    <property type="project" value="UniProtKB-SubCell"/>
</dbReference>
<dbReference type="NCBIfam" id="NF007111">
    <property type="entry name" value="PRK09560.1"/>
    <property type="match status" value="1"/>
</dbReference>
<dbReference type="Pfam" id="PF06965">
    <property type="entry name" value="Na_H_antiport_1"/>
    <property type="match status" value="1"/>
</dbReference>
<dbReference type="PANTHER" id="PTHR30341">
    <property type="entry name" value="SODIUM ION/PROTON ANTIPORTER NHAA-RELATED"/>
    <property type="match status" value="1"/>
</dbReference>
<protein>
    <recommendedName>
        <fullName evidence="6">Na(+)/H(+) antiporter NhaA</fullName>
    </recommendedName>
    <alternativeName>
        <fullName evidence="6">Sodium/proton antiporter NhaA</fullName>
    </alternativeName>
</protein>
<dbReference type="STRING" id="198092.SAMN02745194_03779"/>
<evidence type="ECO:0000256" key="3">
    <source>
        <dbReference type="ARBA" id="ARBA00022692"/>
    </source>
</evidence>
<gene>
    <name evidence="6" type="primary">nhaA</name>
    <name evidence="7" type="ORF">SAMN02745194_03779</name>
</gene>
<organism evidence="7 8">
    <name type="scientific">Muricoccus roseus</name>
    <dbReference type="NCBI Taxonomy" id="198092"/>
    <lineage>
        <taxon>Bacteria</taxon>
        <taxon>Pseudomonadati</taxon>
        <taxon>Pseudomonadota</taxon>
        <taxon>Alphaproteobacteria</taxon>
        <taxon>Acetobacterales</taxon>
        <taxon>Roseomonadaceae</taxon>
        <taxon>Muricoccus</taxon>
    </lineage>
</organism>
<comment type="function">
    <text evidence="6">Na(+)/H(+) antiporter that extrudes sodium in exchange for external protons.</text>
</comment>
<name>A0A1M6NFH0_9PROT</name>
<dbReference type="EMBL" id="FQZF01000026">
    <property type="protein sequence ID" value="SHJ94409.1"/>
    <property type="molecule type" value="Genomic_DNA"/>
</dbReference>
<accession>A0A1M6NFH0</accession>
<evidence type="ECO:0000256" key="4">
    <source>
        <dbReference type="ARBA" id="ARBA00022989"/>
    </source>
</evidence>
<dbReference type="InterPro" id="IPR004670">
    <property type="entry name" value="NhaA"/>
</dbReference>
<feature type="transmembrane region" description="Helical" evidence="6">
    <location>
        <begin position="297"/>
        <end position="318"/>
    </location>
</feature>
<feature type="transmembrane region" description="Helical" evidence="6">
    <location>
        <begin position="98"/>
        <end position="120"/>
    </location>
</feature>
<dbReference type="HAMAP" id="MF_01844">
    <property type="entry name" value="NhaA"/>
    <property type="match status" value="1"/>
</dbReference>
<sequence length="403" mass="41964">MAAPAGRDTARPVSMLRAFLDNSASGGLVLMAAAALALIVANSPLGPTYSAALAAYIGPLSLLHWINDALMAVFFLLVGLEIKREVLDGQLSSWSRRILPGIAAAGGMAVPALIFAAFNWNDPNTLRGWAIPAATDIAFALGVLALLGPRVPTSLKVFLTALAIIDDLGAVVIIALFYTGDLSTTDLALAAAVLAALVAMNRMGATRLLPYLLLGVLLWFFVLRSGVHATIAGVLLAFTIPLRPAPARPDDMQGSPLHRLEHGLHGWVAFLIIPIFGFANAGVSFSGITEEALLDHLTLGVALGLLLGKLVGVFGSAWLTIRLGLADLPMGATTAQLLGVSLLCGIGFTMSLFIGMLAFASDPLLQDEVKIGILGGSILAGILGWAVLRVAPREIPAPEPQRA</sequence>
<keyword evidence="6" id="KW-0813">Transport</keyword>
<feature type="transmembrane region" description="Helical" evidence="6">
    <location>
        <begin position="212"/>
        <end position="240"/>
    </location>
</feature>
<evidence type="ECO:0000256" key="1">
    <source>
        <dbReference type="ARBA" id="ARBA00004429"/>
    </source>
</evidence>
<feature type="transmembrane region" description="Helical" evidence="6">
    <location>
        <begin position="126"/>
        <end position="147"/>
    </location>
</feature>
<dbReference type="GO" id="GO:0015385">
    <property type="term" value="F:sodium:proton antiporter activity"/>
    <property type="evidence" value="ECO:0007669"/>
    <property type="project" value="UniProtKB-UniRule"/>
</dbReference>
<evidence type="ECO:0000313" key="7">
    <source>
        <dbReference type="EMBL" id="SHJ94409.1"/>
    </source>
</evidence>
<feature type="transmembrane region" description="Helical" evidence="6">
    <location>
        <begin position="184"/>
        <end position="200"/>
    </location>
</feature>
<dbReference type="AlphaFoldDB" id="A0A1M6NFH0"/>
<evidence type="ECO:0000256" key="6">
    <source>
        <dbReference type="HAMAP-Rule" id="MF_01844"/>
    </source>
</evidence>
<comment type="subcellular location">
    <subcellularLocation>
        <location evidence="1">Cell inner membrane</location>
        <topology evidence="1">Multi-pass membrane protein</topology>
    </subcellularLocation>
    <subcellularLocation>
        <location evidence="6">Cell membrane</location>
        <topology evidence="6">Multi-pass membrane protein</topology>
    </subcellularLocation>
</comment>
<keyword evidence="2 6" id="KW-1003">Cell membrane</keyword>
<feature type="transmembrane region" description="Helical" evidence="6">
    <location>
        <begin position="53"/>
        <end position="78"/>
    </location>
</feature>
<dbReference type="PANTHER" id="PTHR30341:SF0">
    <property type="entry name" value="NA(+)_H(+) ANTIPORTER NHAA"/>
    <property type="match status" value="1"/>
</dbReference>
<keyword evidence="6" id="KW-0739">Sodium transport</keyword>
<dbReference type="Gene3D" id="1.20.1530.10">
    <property type="entry name" value="Na+/H+ antiporter like domain"/>
    <property type="match status" value="1"/>
</dbReference>
<keyword evidence="5 6" id="KW-0472">Membrane</keyword>
<feature type="transmembrane region" description="Helical" evidence="6">
    <location>
        <begin position="371"/>
        <end position="388"/>
    </location>
</feature>
<comment type="catalytic activity">
    <reaction evidence="6">
        <text>Na(+)(in) + 2 H(+)(out) = Na(+)(out) + 2 H(+)(in)</text>
        <dbReference type="Rhea" id="RHEA:29251"/>
        <dbReference type="ChEBI" id="CHEBI:15378"/>
        <dbReference type="ChEBI" id="CHEBI:29101"/>
    </reaction>
</comment>
<proteinExistence type="inferred from homology"/>
<keyword evidence="4 6" id="KW-1133">Transmembrane helix</keyword>
<evidence type="ECO:0000256" key="2">
    <source>
        <dbReference type="ARBA" id="ARBA00022475"/>
    </source>
</evidence>
<comment type="similarity">
    <text evidence="6">Belongs to the NhaA Na(+)/H(+) (TC 2.A.33) antiporter family.</text>
</comment>
<evidence type="ECO:0000313" key="8">
    <source>
        <dbReference type="Proteomes" id="UP000184387"/>
    </source>
</evidence>
<keyword evidence="3 6" id="KW-0812">Transmembrane</keyword>
<keyword evidence="6" id="KW-0050">Antiport</keyword>
<keyword evidence="6" id="KW-0915">Sodium</keyword>
<dbReference type="RefSeq" id="WP_073137603.1">
    <property type="nucleotide sequence ID" value="NZ_FQZF01000026.1"/>
</dbReference>
<keyword evidence="8" id="KW-1185">Reference proteome</keyword>
<dbReference type="NCBIfam" id="NF007112">
    <property type="entry name" value="PRK09561.1"/>
    <property type="match status" value="1"/>
</dbReference>
<dbReference type="GO" id="GO:0006885">
    <property type="term" value="P:regulation of pH"/>
    <property type="evidence" value="ECO:0007669"/>
    <property type="project" value="UniProtKB-UniRule"/>
</dbReference>
<evidence type="ECO:0000256" key="5">
    <source>
        <dbReference type="ARBA" id="ARBA00023136"/>
    </source>
</evidence>
<reference evidence="7 8" key="1">
    <citation type="submission" date="2016-11" db="EMBL/GenBank/DDBJ databases">
        <authorList>
            <person name="Jaros S."/>
            <person name="Januszkiewicz K."/>
            <person name="Wedrychowicz H."/>
        </authorList>
    </citation>
    <scope>NUCLEOTIDE SEQUENCE [LARGE SCALE GENOMIC DNA]</scope>
    <source>
        <strain evidence="7 8">DSM 14916</strain>
    </source>
</reference>
<dbReference type="OrthoDB" id="9808135at2"/>